<feature type="domain" description="Gla" evidence="19">
    <location>
        <begin position="40"/>
        <end position="86"/>
    </location>
</feature>
<dbReference type="InterPro" id="IPR017857">
    <property type="entry name" value="Coagulation_fac-like_Gla_dom"/>
</dbReference>
<dbReference type="AlphaFoldDB" id="A0AAD1RBJ3"/>
<feature type="disulfide bond" evidence="13">
    <location>
        <begin position="111"/>
        <end position="120"/>
    </location>
</feature>
<dbReference type="GO" id="GO:0004252">
    <property type="term" value="F:serine-type endopeptidase activity"/>
    <property type="evidence" value="ECO:0007669"/>
    <property type="project" value="InterPro"/>
</dbReference>
<dbReference type="PROSITE" id="PS00010">
    <property type="entry name" value="ASX_HYDROXYL"/>
    <property type="match status" value="1"/>
</dbReference>
<accession>A0AAD1RBJ3</accession>
<feature type="domain" description="Peptidase S1" evidence="18">
    <location>
        <begin position="769"/>
        <end position="1001"/>
    </location>
</feature>
<dbReference type="InterPro" id="IPR000742">
    <property type="entry name" value="EGF"/>
</dbReference>
<reference evidence="20" key="1">
    <citation type="submission" date="2022-03" db="EMBL/GenBank/DDBJ databases">
        <authorList>
            <person name="Alioto T."/>
            <person name="Alioto T."/>
            <person name="Gomez Garrido J."/>
        </authorList>
    </citation>
    <scope>NUCLEOTIDE SEQUENCE</scope>
</reference>
<dbReference type="Pfam" id="PF00089">
    <property type="entry name" value="Trypsin"/>
    <property type="match status" value="2"/>
</dbReference>
<dbReference type="InterPro" id="IPR035972">
    <property type="entry name" value="GLA-like_dom_SF"/>
</dbReference>
<dbReference type="CDD" id="cd00190">
    <property type="entry name" value="Tryp_SPc"/>
    <property type="match status" value="2"/>
</dbReference>
<dbReference type="FunFam" id="4.10.740.10:FF:000001">
    <property type="entry name" value="vitamin K-dependent protein S"/>
    <property type="match status" value="2"/>
</dbReference>
<keyword evidence="10" id="KW-0106">Calcium</keyword>
<feature type="disulfide bond" evidence="13">
    <location>
        <begin position="538"/>
        <end position="547"/>
    </location>
</feature>
<dbReference type="PANTHER" id="PTHR24278">
    <property type="entry name" value="COAGULATION FACTOR"/>
    <property type="match status" value="1"/>
</dbReference>
<dbReference type="InterPro" id="IPR009003">
    <property type="entry name" value="Peptidase_S1_PA"/>
</dbReference>
<dbReference type="EMBL" id="OW240913">
    <property type="protein sequence ID" value="CAH2246775.1"/>
    <property type="molecule type" value="Genomic_DNA"/>
</dbReference>
<dbReference type="SMART" id="SM00069">
    <property type="entry name" value="GLA"/>
    <property type="match status" value="2"/>
</dbReference>
<dbReference type="InterPro" id="IPR033116">
    <property type="entry name" value="TRYPSIN_SER"/>
</dbReference>
<dbReference type="InterPro" id="IPR018097">
    <property type="entry name" value="EGF_Ca-bd_CS"/>
</dbReference>
<dbReference type="PANTHER" id="PTHR24278:SF25">
    <property type="entry name" value="COAGULATION FACTOR IX"/>
    <property type="match status" value="1"/>
</dbReference>
<dbReference type="Pfam" id="PF00008">
    <property type="entry name" value="EGF"/>
    <property type="match status" value="1"/>
</dbReference>
<dbReference type="SUPFAM" id="SSF50494">
    <property type="entry name" value="Trypsin-like serine proteases"/>
    <property type="match status" value="2"/>
</dbReference>
<keyword evidence="6 16" id="KW-0732">Signal</keyword>
<evidence type="ECO:0000256" key="16">
    <source>
        <dbReference type="SAM" id="SignalP"/>
    </source>
</evidence>
<evidence type="ECO:0000256" key="1">
    <source>
        <dbReference type="ARBA" id="ARBA00004613"/>
    </source>
</evidence>
<evidence type="ECO:0000256" key="10">
    <source>
        <dbReference type="ARBA" id="ARBA00022837"/>
    </source>
</evidence>
<dbReference type="Gene3D" id="2.40.10.10">
    <property type="entry name" value="Trypsin-like serine proteases"/>
    <property type="match status" value="4"/>
</dbReference>
<evidence type="ECO:0000256" key="2">
    <source>
        <dbReference type="ARBA" id="ARBA00022479"/>
    </source>
</evidence>
<keyword evidence="12" id="KW-0325">Glycoprotein</keyword>
<feature type="domain" description="Peptidase S1" evidence="18">
    <location>
        <begin position="186"/>
        <end position="419"/>
    </location>
</feature>
<feature type="disulfide bond" evidence="13">
    <location>
        <begin position="90"/>
        <end position="100"/>
    </location>
</feature>
<evidence type="ECO:0000256" key="14">
    <source>
        <dbReference type="RuleBase" id="RU363034"/>
    </source>
</evidence>
<keyword evidence="8 14" id="KW-0378">Hydrolase</keyword>
<dbReference type="Gene3D" id="4.10.740.10">
    <property type="entry name" value="Coagulation Factor IX"/>
    <property type="match status" value="2"/>
</dbReference>
<evidence type="ECO:0000256" key="8">
    <source>
        <dbReference type="ARBA" id="ARBA00022801"/>
    </source>
</evidence>
<evidence type="ECO:0000256" key="12">
    <source>
        <dbReference type="ARBA" id="ARBA00023180"/>
    </source>
</evidence>
<comment type="caution">
    <text evidence="13">Lacks conserved residue(s) required for the propagation of feature annotation.</text>
</comment>
<dbReference type="PROSITE" id="PS00022">
    <property type="entry name" value="EGF_1"/>
    <property type="match status" value="2"/>
</dbReference>
<keyword evidence="3" id="KW-0964">Secreted</keyword>
<dbReference type="SMART" id="SM00181">
    <property type="entry name" value="EGF"/>
    <property type="match status" value="4"/>
</dbReference>
<dbReference type="Gene3D" id="2.10.25.10">
    <property type="entry name" value="Laminin"/>
    <property type="match status" value="4"/>
</dbReference>
<dbReference type="InterPro" id="IPR001254">
    <property type="entry name" value="Trypsin_dom"/>
</dbReference>
<keyword evidence="7" id="KW-0677">Repeat</keyword>
<feature type="domain" description="EGF-like" evidence="17">
    <location>
        <begin position="86"/>
        <end position="121"/>
    </location>
</feature>
<proteinExistence type="predicted"/>
<evidence type="ECO:0000313" key="20">
    <source>
        <dbReference type="EMBL" id="CAH2246775.1"/>
    </source>
</evidence>
<dbReference type="Pfam" id="PF00594">
    <property type="entry name" value="Gla"/>
    <property type="match status" value="2"/>
</dbReference>
<dbReference type="SMART" id="SM00179">
    <property type="entry name" value="EGF_CA"/>
    <property type="match status" value="2"/>
</dbReference>
<dbReference type="PROSITE" id="PS01187">
    <property type="entry name" value="EGF_CA"/>
    <property type="match status" value="1"/>
</dbReference>
<evidence type="ECO:0000256" key="7">
    <source>
        <dbReference type="ARBA" id="ARBA00022737"/>
    </source>
</evidence>
<dbReference type="InterPro" id="IPR018114">
    <property type="entry name" value="TRYPSIN_HIS"/>
</dbReference>
<dbReference type="SUPFAM" id="SSF57196">
    <property type="entry name" value="EGF/Laminin"/>
    <property type="match status" value="1"/>
</dbReference>
<name>A0AAD1RBJ3_PELCU</name>
<evidence type="ECO:0000256" key="4">
    <source>
        <dbReference type="ARBA" id="ARBA00022536"/>
    </source>
</evidence>
<dbReference type="Proteomes" id="UP001295444">
    <property type="component" value="Chromosome 02"/>
</dbReference>
<dbReference type="PROSITE" id="PS00011">
    <property type="entry name" value="GLA_1"/>
    <property type="match status" value="2"/>
</dbReference>
<comment type="subcellular location">
    <subcellularLocation>
        <location evidence="1">Secreted</location>
    </subcellularLocation>
</comment>
<dbReference type="PROSITE" id="PS01186">
    <property type="entry name" value="EGF_2"/>
    <property type="match status" value="1"/>
</dbReference>
<keyword evidence="11 13" id="KW-1015">Disulfide bond</keyword>
<evidence type="ECO:0000256" key="11">
    <source>
        <dbReference type="ARBA" id="ARBA00023157"/>
    </source>
</evidence>
<dbReference type="PROSITE" id="PS00134">
    <property type="entry name" value="TRYPSIN_HIS"/>
    <property type="match status" value="2"/>
</dbReference>
<feature type="region of interest" description="Disordered" evidence="15">
    <location>
        <begin position="689"/>
        <end position="709"/>
    </location>
</feature>
<evidence type="ECO:0000259" key="17">
    <source>
        <dbReference type="PROSITE" id="PS50026"/>
    </source>
</evidence>
<keyword evidence="2" id="KW-0301">Gamma-carboxyglutamic acid</keyword>
<dbReference type="InterPro" id="IPR000294">
    <property type="entry name" value="GLA_domain"/>
</dbReference>
<dbReference type="SMART" id="SM00020">
    <property type="entry name" value="Tryp_SPc"/>
    <property type="match status" value="2"/>
</dbReference>
<dbReference type="PROSITE" id="PS00135">
    <property type="entry name" value="TRYPSIN_SER"/>
    <property type="match status" value="2"/>
</dbReference>
<dbReference type="PROSITE" id="PS50240">
    <property type="entry name" value="TRYPSIN_DOM"/>
    <property type="match status" value="2"/>
</dbReference>
<organism evidence="20 21">
    <name type="scientific">Pelobates cultripes</name>
    <name type="common">Western spadefoot toad</name>
    <dbReference type="NCBI Taxonomy" id="61616"/>
    <lineage>
        <taxon>Eukaryota</taxon>
        <taxon>Metazoa</taxon>
        <taxon>Chordata</taxon>
        <taxon>Craniata</taxon>
        <taxon>Vertebrata</taxon>
        <taxon>Euteleostomi</taxon>
        <taxon>Amphibia</taxon>
        <taxon>Batrachia</taxon>
        <taxon>Anura</taxon>
        <taxon>Pelobatoidea</taxon>
        <taxon>Pelobatidae</taxon>
        <taxon>Pelobates</taxon>
    </lineage>
</organism>
<dbReference type="InterPro" id="IPR043504">
    <property type="entry name" value="Peptidase_S1_PA_chymotrypsin"/>
</dbReference>
<feature type="signal peptide" evidence="16">
    <location>
        <begin position="1"/>
        <end position="21"/>
    </location>
</feature>
<evidence type="ECO:0000256" key="3">
    <source>
        <dbReference type="ARBA" id="ARBA00022525"/>
    </source>
</evidence>
<dbReference type="PRINTS" id="PR00001">
    <property type="entry name" value="GLABLOOD"/>
</dbReference>
<dbReference type="PRINTS" id="PR00722">
    <property type="entry name" value="CHYMOTRYPSIN"/>
</dbReference>
<dbReference type="FunFam" id="2.40.10.10:FF:000120">
    <property type="entry name" value="Putative serine protease"/>
    <property type="match status" value="1"/>
</dbReference>
<dbReference type="SUPFAM" id="SSF57630">
    <property type="entry name" value="GLA-domain"/>
    <property type="match status" value="2"/>
</dbReference>
<protein>
    <submittedName>
        <fullName evidence="20">Vitamin K-dependent C</fullName>
    </submittedName>
</protein>
<dbReference type="InterPro" id="IPR000152">
    <property type="entry name" value="EGF-type_Asp/Asn_hydroxyl_site"/>
</dbReference>
<feature type="chain" id="PRO_5041958196" evidence="16">
    <location>
        <begin position="22"/>
        <end position="1014"/>
    </location>
</feature>
<dbReference type="InterPro" id="IPR050442">
    <property type="entry name" value="Peptidase_S1_coag_factors"/>
</dbReference>
<evidence type="ECO:0000256" key="5">
    <source>
        <dbReference type="ARBA" id="ARBA00022670"/>
    </source>
</evidence>
<dbReference type="GO" id="GO:0005615">
    <property type="term" value="C:extracellular space"/>
    <property type="evidence" value="ECO:0007669"/>
    <property type="project" value="TreeGrafter"/>
</dbReference>
<keyword evidence="9 14" id="KW-0720">Serine protease</keyword>
<evidence type="ECO:0000256" key="6">
    <source>
        <dbReference type="ARBA" id="ARBA00022729"/>
    </source>
</evidence>
<evidence type="ECO:0000256" key="15">
    <source>
        <dbReference type="SAM" id="MobiDB-lite"/>
    </source>
</evidence>
<dbReference type="FunFam" id="2.10.25.10:FF:000066">
    <property type="entry name" value="FAT atypical cadherin 4"/>
    <property type="match status" value="1"/>
</dbReference>
<dbReference type="CDD" id="cd00054">
    <property type="entry name" value="EGF_CA"/>
    <property type="match status" value="1"/>
</dbReference>
<dbReference type="GO" id="GO:0006508">
    <property type="term" value="P:proteolysis"/>
    <property type="evidence" value="ECO:0007669"/>
    <property type="project" value="UniProtKB-KW"/>
</dbReference>
<feature type="domain" description="Gla" evidence="19">
    <location>
        <begin position="466"/>
        <end position="512"/>
    </location>
</feature>
<dbReference type="Pfam" id="PF14670">
    <property type="entry name" value="FXa_inhibition"/>
    <property type="match status" value="2"/>
</dbReference>
<feature type="domain" description="EGF-like" evidence="17">
    <location>
        <begin position="512"/>
        <end position="548"/>
    </location>
</feature>
<evidence type="ECO:0000259" key="19">
    <source>
        <dbReference type="PROSITE" id="PS50998"/>
    </source>
</evidence>
<dbReference type="PROSITE" id="PS50026">
    <property type="entry name" value="EGF_3"/>
    <property type="match status" value="2"/>
</dbReference>
<dbReference type="InterPro" id="IPR001314">
    <property type="entry name" value="Peptidase_S1A"/>
</dbReference>
<keyword evidence="4 13" id="KW-0245">EGF-like domain</keyword>
<dbReference type="PROSITE" id="PS50998">
    <property type="entry name" value="GLA_2"/>
    <property type="match status" value="2"/>
</dbReference>
<keyword evidence="5 14" id="KW-0645">Protease</keyword>
<gene>
    <name evidence="20" type="ORF">PECUL_23A033907</name>
</gene>
<dbReference type="FunFam" id="2.40.10.10:FF:000003">
    <property type="entry name" value="Transmembrane serine protease 3"/>
    <property type="match status" value="1"/>
</dbReference>
<dbReference type="GO" id="GO:0005509">
    <property type="term" value="F:calcium ion binding"/>
    <property type="evidence" value="ECO:0007669"/>
    <property type="project" value="InterPro"/>
</dbReference>
<evidence type="ECO:0000259" key="18">
    <source>
        <dbReference type="PROSITE" id="PS50240"/>
    </source>
</evidence>
<keyword evidence="21" id="KW-1185">Reference proteome</keyword>
<evidence type="ECO:0000256" key="13">
    <source>
        <dbReference type="PROSITE-ProRule" id="PRU00076"/>
    </source>
</evidence>
<evidence type="ECO:0000313" key="21">
    <source>
        <dbReference type="Proteomes" id="UP001295444"/>
    </source>
</evidence>
<dbReference type="InterPro" id="IPR001881">
    <property type="entry name" value="EGF-like_Ca-bd_dom"/>
</dbReference>
<evidence type="ECO:0000256" key="9">
    <source>
        <dbReference type="ARBA" id="ARBA00022825"/>
    </source>
</evidence>
<sequence>MHWLLILSFTLISWNTPSTYSLSVFYSRQDANRVLRLHKRENTLFEELKSGSLERECIEEHCNLEEAKEIFGSREAALNFWTKYHDGDQCLQGSCVNSVCKDGIGKYECICDKGWEGRWCSHEALYSNCTFNNGGCHHFCTETNSSRVCSCAPGYKLDDDYSSCSPSVEYPCGKQKILDFEIKVRLTGAKQGRKGDSPWQAMLLHERKFHCGAALIHPSWVLTAAHCIVHPGKYYVRVGEYDRRKMEDTEKQIQVVKIIGHKQYQSDNANNDIALLRLSEPVVYSKYVLPICLPSLGLAEQYLTINGTETIVTGWGKQDEILRNHSSVLSYIQIPLVHRNECAEVMSHEVSDNMICAGRLGDKQDACRGDSGGPMVTKFKGTWFLVGLVSWGEGCGREYNYGVYTKVSRYLDWINQEMNNYETEIAQDNSIMGMNNDFFELSSKISHSYYLVFIKREQAHHVLRKRANHFLEEIHAGNLERECYEETCSKEEAREIFKSQEKTTEFWYHYKDLSPCKLNPCENGGICQQYHYMYTCLCPPRFMGRHCENVRHECWYKNGGCWQYCTDTPRSMSVTCSCAHGYSLNTDGKSCEKSARFPCGLTISSSRSLGDPDLEEEDDTHYSHPEPLTTEPSLLNISDGIFDDISHQRNVNETTQTPNRNETVWGHRVNETGVNSIKNDSVWMGLGNNSSEGESKNETVHKQHNNTAKTELGRKVSWKHKVNTRPQTKNRRKLVNSTNNISEEITLPEDNVDVLPEAKDGSTSEDSRIVGGIRCELGHCPWQVMIRTSRGYDICSGSLISSRWVLSAAHCFEAINPHHVTVGDYDKIRRDLEEQKIGVLNFYSHPNYYAEHYDHDIALLYLRSPVIFSDHAQPICLPTAGLGRLLTQEGGIGQVSGWGATRYLGPKSRFLMRVRLPIVSQEDCIASTKKVLTGNMFCAGYHSEEKDACQGDSGGPFAVSYHNTWYLIGVVSWGEGCAADGKYGVFTRVSSYIPWIKDTIIENDGIEDSLVNTL</sequence>
<feature type="region of interest" description="Disordered" evidence="15">
    <location>
        <begin position="608"/>
        <end position="630"/>
    </location>
</feature>